<dbReference type="Pfam" id="PF00460">
    <property type="entry name" value="Flg_bb_rod"/>
    <property type="match status" value="1"/>
</dbReference>
<feature type="domain" description="Flagellar hook-associated protein FlgK helical" evidence="9">
    <location>
        <begin position="104"/>
        <end position="252"/>
    </location>
</feature>
<keyword evidence="11" id="KW-1185">Reference proteome</keyword>
<evidence type="ECO:0000313" key="10">
    <source>
        <dbReference type="EMBL" id="MDW5597029.1"/>
    </source>
</evidence>
<organism evidence="10 11">
    <name type="scientific">Conexibacter stalactiti</name>
    <dbReference type="NCBI Taxonomy" id="1940611"/>
    <lineage>
        <taxon>Bacteria</taxon>
        <taxon>Bacillati</taxon>
        <taxon>Actinomycetota</taxon>
        <taxon>Thermoleophilia</taxon>
        <taxon>Solirubrobacterales</taxon>
        <taxon>Conexibacteraceae</taxon>
        <taxon>Conexibacter</taxon>
    </lineage>
</organism>
<evidence type="ECO:0000259" key="7">
    <source>
        <dbReference type="Pfam" id="PF00460"/>
    </source>
</evidence>
<dbReference type="InterPro" id="IPR053927">
    <property type="entry name" value="FlgK_helical"/>
</dbReference>
<keyword evidence="10" id="KW-0282">Flagellum</keyword>
<feature type="domain" description="Flagellar basal-body/hook protein C-terminal" evidence="8">
    <location>
        <begin position="399"/>
        <end position="435"/>
    </location>
</feature>
<keyword evidence="10" id="KW-0969">Cilium</keyword>
<accession>A0ABU4HW12</accession>
<gene>
    <name evidence="10" type="primary">flgK</name>
    <name evidence="10" type="ORF">R7226_21960</name>
</gene>
<keyword evidence="5" id="KW-0964">Secreted</keyword>
<name>A0ABU4HW12_9ACTN</name>
<proteinExistence type="inferred from homology"/>
<evidence type="ECO:0000256" key="2">
    <source>
        <dbReference type="ARBA" id="ARBA00004613"/>
    </source>
</evidence>
<evidence type="ECO:0000259" key="9">
    <source>
        <dbReference type="Pfam" id="PF22638"/>
    </source>
</evidence>
<comment type="similarity">
    <text evidence="3">Belongs to the flagella basal body rod proteins family.</text>
</comment>
<reference evidence="10 11" key="2">
    <citation type="submission" date="2023-10" db="EMBL/GenBank/DDBJ databases">
        <authorList>
            <person name="Han X.F."/>
        </authorList>
    </citation>
    <scope>NUCLEOTIDE SEQUENCE [LARGE SCALE GENOMIC DNA]</scope>
    <source>
        <strain evidence="10 11">KCTC 39840</strain>
    </source>
</reference>
<evidence type="ECO:0000256" key="6">
    <source>
        <dbReference type="ARBA" id="ARBA00023143"/>
    </source>
</evidence>
<dbReference type="Pfam" id="PF22638">
    <property type="entry name" value="FlgK_D1"/>
    <property type="match status" value="1"/>
</dbReference>
<dbReference type="Pfam" id="PF06429">
    <property type="entry name" value="Flg_bbr_C"/>
    <property type="match status" value="1"/>
</dbReference>
<dbReference type="NCBIfam" id="TIGR02492">
    <property type="entry name" value="flgK_ends"/>
    <property type="match status" value="1"/>
</dbReference>
<reference evidence="11" key="1">
    <citation type="submission" date="2023-07" db="EMBL/GenBank/DDBJ databases">
        <title>Conexibacter stalactiti sp. nov., isolated from stalactites in a lava cave and emended description of the genus Conexibacter.</title>
        <authorList>
            <person name="Lee S.D."/>
        </authorList>
    </citation>
    <scope>NUCLEOTIDE SEQUENCE [LARGE SCALE GENOMIC DNA]</scope>
    <source>
        <strain evidence="11">KCTC 39840</strain>
    </source>
</reference>
<dbReference type="PANTHER" id="PTHR30033">
    <property type="entry name" value="FLAGELLAR HOOK-ASSOCIATED PROTEIN 1"/>
    <property type="match status" value="1"/>
</dbReference>
<dbReference type="InterPro" id="IPR001444">
    <property type="entry name" value="Flag_bb_rod_N"/>
</dbReference>
<evidence type="ECO:0000256" key="4">
    <source>
        <dbReference type="ARBA" id="ARBA00016244"/>
    </source>
</evidence>
<evidence type="ECO:0000259" key="8">
    <source>
        <dbReference type="Pfam" id="PF06429"/>
    </source>
</evidence>
<protein>
    <recommendedName>
        <fullName evidence="4">Flagellar hook-associated protein 1</fullName>
    </recommendedName>
</protein>
<dbReference type="RefSeq" id="WP_318599465.1">
    <property type="nucleotide sequence ID" value="NZ_JAWSTH010000072.1"/>
</dbReference>
<evidence type="ECO:0000256" key="1">
    <source>
        <dbReference type="ARBA" id="ARBA00004365"/>
    </source>
</evidence>
<dbReference type="InterPro" id="IPR002371">
    <property type="entry name" value="FlgK"/>
</dbReference>
<feature type="domain" description="Flagellar basal body rod protein N-terminal" evidence="7">
    <location>
        <begin position="9"/>
        <end position="38"/>
    </location>
</feature>
<dbReference type="PANTHER" id="PTHR30033:SF1">
    <property type="entry name" value="FLAGELLAR HOOK-ASSOCIATED PROTEIN 1"/>
    <property type="match status" value="1"/>
</dbReference>
<comment type="subcellular location">
    <subcellularLocation>
        <location evidence="1">Bacterial flagellum</location>
    </subcellularLocation>
    <subcellularLocation>
        <location evidence="2">Secreted</location>
    </subcellularLocation>
</comment>
<evidence type="ECO:0000313" key="11">
    <source>
        <dbReference type="Proteomes" id="UP001284601"/>
    </source>
</evidence>
<evidence type="ECO:0000256" key="5">
    <source>
        <dbReference type="ARBA" id="ARBA00022525"/>
    </source>
</evidence>
<keyword evidence="10" id="KW-0966">Cell projection</keyword>
<comment type="caution">
    <text evidence="10">The sequence shown here is derived from an EMBL/GenBank/DDBJ whole genome shotgun (WGS) entry which is preliminary data.</text>
</comment>
<dbReference type="EMBL" id="JAWSTH010000072">
    <property type="protein sequence ID" value="MDW5597029.1"/>
    <property type="molecule type" value="Genomic_DNA"/>
</dbReference>
<dbReference type="SUPFAM" id="SSF64518">
    <property type="entry name" value="Phase 1 flagellin"/>
    <property type="match status" value="1"/>
</dbReference>
<keyword evidence="6" id="KW-0975">Bacterial flagellum</keyword>
<sequence length="442" mass="46945">MPISSFMGLQTSLRGLIAHQQSLNTTGHNIANANTAGYSRQEAVLTAMNALVVPANSVITGAGAQLGTGVDVTQIRRIRDTFLDVQFRSANMQLGSAATKSNSLEQIELSFAEPSDDGINKLLEKYWAAWSNVALAPEPEQAREAVVQAGNSLAAAFQIVHTQLTKVATQAQAEYDRITGANGDVEIWARELSELNDTIAHAVIVGQSPNDLMDRRDLLIDRLSELAQVSVTNLESGAVRVDFGGVTLVDPAVAGGFTWPQTLTTPGGKLGALQDLAAPTGPALSFLRRLDAIAADLVTRVNAIHSAPGGVNFFDPAGVTAERISVVATAATVVRGSTRDAGRNDVANALAQLRYGSVDRSYTALIAEVGGVVKSNLNTEANQQSLVDAIENRRQSVQGVSADEEMTNMIRFQRGYQASSRMMSTLDQMLDTLINRTGTVGL</sequence>
<dbReference type="Proteomes" id="UP001284601">
    <property type="component" value="Unassembled WGS sequence"/>
</dbReference>
<evidence type="ECO:0000256" key="3">
    <source>
        <dbReference type="ARBA" id="ARBA00009677"/>
    </source>
</evidence>
<dbReference type="InterPro" id="IPR010930">
    <property type="entry name" value="Flg_bb/hook_C_dom"/>
</dbReference>